<gene>
    <name evidence="1" type="ORF">Ddye_001626</name>
</gene>
<name>A0AAD9XPE7_9ROSI</name>
<evidence type="ECO:0000313" key="2">
    <source>
        <dbReference type="Proteomes" id="UP001280121"/>
    </source>
</evidence>
<dbReference type="EMBL" id="JANJYI010000001">
    <property type="protein sequence ID" value="KAK2663052.1"/>
    <property type="molecule type" value="Genomic_DNA"/>
</dbReference>
<comment type="caution">
    <text evidence="1">The sequence shown here is derived from an EMBL/GenBank/DDBJ whole genome shotgun (WGS) entry which is preliminary data.</text>
</comment>
<accession>A0AAD9XPE7</accession>
<keyword evidence="2" id="KW-1185">Reference proteome</keyword>
<dbReference type="SUPFAM" id="SSF53098">
    <property type="entry name" value="Ribonuclease H-like"/>
    <property type="match status" value="1"/>
</dbReference>
<dbReference type="InterPro" id="IPR052035">
    <property type="entry name" value="ZnF_BED_domain_contain"/>
</dbReference>
<dbReference type="AlphaFoldDB" id="A0AAD9XPE7"/>
<dbReference type="InterPro" id="IPR012337">
    <property type="entry name" value="RNaseH-like_sf"/>
</dbReference>
<dbReference type="Proteomes" id="UP001280121">
    <property type="component" value="Unassembled WGS sequence"/>
</dbReference>
<sequence>MGRPGPELNAGLKQVSDQIDRIRYAISWIYSSNPRFSEFKRHCKLNDLKPRRFQTDMPVRWNSTYLMLKNCLDYDTAITCFCNMKLVETDLLEAKALTIDDWYV</sequence>
<dbReference type="PANTHER" id="PTHR46481">
    <property type="entry name" value="ZINC FINGER BED DOMAIN-CONTAINING PROTEIN 4"/>
    <property type="match status" value="1"/>
</dbReference>
<evidence type="ECO:0000313" key="1">
    <source>
        <dbReference type="EMBL" id="KAK2663052.1"/>
    </source>
</evidence>
<proteinExistence type="predicted"/>
<reference evidence="1" key="1">
    <citation type="journal article" date="2023" name="Plant J.">
        <title>Genome sequences and population genomics provide insights into the demographic history, inbreeding, and mutation load of two 'living fossil' tree species of Dipteronia.</title>
        <authorList>
            <person name="Feng Y."/>
            <person name="Comes H.P."/>
            <person name="Chen J."/>
            <person name="Zhu S."/>
            <person name="Lu R."/>
            <person name="Zhang X."/>
            <person name="Li P."/>
            <person name="Qiu J."/>
            <person name="Olsen K.M."/>
            <person name="Qiu Y."/>
        </authorList>
    </citation>
    <scope>NUCLEOTIDE SEQUENCE</scope>
    <source>
        <strain evidence="1">KIB01</strain>
    </source>
</reference>
<dbReference type="PANTHER" id="PTHR46481:SF5">
    <property type="entry name" value="OS08G0393150 PROTEIN"/>
    <property type="match status" value="1"/>
</dbReference>
<organism evidence="1 2">
    <name type="scientific">Dipteronia dyeriana</name>
    <dbReference type="NCBI Taxonomy" id="168575"/>
    <lineage>
        <taxon>Eukaryota</taxon>
        <taxon>Viridiplantae</taxon>
        <taxon>Streptophyta</taxon>
        <taxon>Embryophyta</taxon>
        <taxon>Tracheophyta</taxon>
        <taxon>Spermatophyta</taxon>
        <taxon>Magnoliopsida</taxon>
        <taxon>eudicotyledons</taxon>
        <taxon>Gunneridae</taxon>
        <taxon>Pentapetalae</taxon>
        <taxon>rosids</taxon>
        <taxon>malvids</taxon>
        <taxon>Sapindales</taxon>
        <taxon>Sapindaceae</taxon>
        <taxon>Hippocastanoideae</taxon>
        <taxon>Acereae</taxon>
        <taxon>Dipteronia</taxon>
    </lineage>
</organism>
<feature type="non-terminal residue" evidence="1">
    <location>
        <position position="104"/>
    </location>
</feature>
<protein>
    <submittedName>
        <fullName evidence="1">Uncharacterized protein</fullName>
    </submittedName>
</protein>